<protein>
    <submittedName>
        <fullName evidence="1">Uncharacterized protein</fullName>
    </submittedName>
</protein>
<dbReference type="EMBL" id="VSSQ01029604">
    <property type="protein sequence ID" value="MPM79793.1"/>
    <property type="molecule type" value="Genomic_DNA"/>
</dbReference>
<gene>
    <name evidence="1" type="ORF">SDC9_126835</name>
</gene>
<evidence type="ECO:0000313" key="1">
    <source>
        <dbReference type="EMBL" id="MPM79793.1"/>
    </source>
</evidence>
<accession>A0A645CSA4</accession>
<reference evidence="1" key="1">
    <citation type="submission" date="2019-08" db="EMBL/GenBank/DDBJ databases">
        <authorList>
            <person name="Kucharzyk K."/>
            <person name="Murdoch R.W."/>
            <person name="Higgins S."/>
            <person name="Loffler F."/>
        </authorList>
    </citation>
    <scope>NUCLEOTIDE SEQUENCE</scope>
</reference>
<comment type="caution">
    <text evidence="1">The sequence shown here is derived from an EMBL/GenBank/DDBJ whole genome shotgun (WGS) entry which is preliminary data.</text>
</comment>
<name>A0A645CSA4_9ZZZZ</name>
<proteinExistence type="predicted"/>
<sequence length="54" mass="5993">MGKIKIINSNGSIPICPYCEKQLTTIEKINKGILDLSVIYLCPHCKKVLGIGYQ</sequence>
<organism evidence="1">
    <name type="scientific">bioreactor metagenome</name>
    <dbReference type="NCBI Taxonomy" id="1076179"/>
    <lineage>
        <taxon>unclassified sequences</taxon>
        <taxon>metagenomes</taxon>
        <taxon>ecological metagenomes</taxon>
    </lineage>
</organism>
<dbReference type="AlphaFoldDB" id="A0A645CSA4"/>